<dbReference type="InterPro" id="IPR010414">
    <property type="entry name" value="FRG1"/>
</dbReference>
<proteinExistence type="predicted"/>
<accession>A0A7D9CZC4</accession>
<reference evidence="2 3" key="1">
    <citation type="submission" date="2019-07" db="EMBL/GenBank/DDBJ databases">
        <authorList>
            <person name="Friedrich A."/>
            <person name="Schacherer J."/>
        </authorList>
    </citation>
    <scope>NUCLEOTIDE SEQUENCE [LARGE SCALE GENOMIC DNA]</scope>
</reference>
<evidence type="ECO:0000313" key="3">
    <source>
        <dbReference type="Proteomes" id="UP000478008"/>
    </source>
</evidence>
<name>A0A7D9CZC4_DEKBR</name>
<dbReference type="Proteomes" id="UP000478008">
    <property type="component" value="Unassembled WGS sequence"/>
</dbReference>
<sequence length="342" mass="38881">MVSKLRFKGSKKRRHHSTNHHGEKKQRVGGNKAEIKFLINNKLQSADQIDPKIFTKCNWTSATTITDLKEGMPIVIGVTRKGIEDNNKIGVISVAHDKLNITIAKESDLKITAKGDSINFLPKMNLESPIYRVEPENIAQIFTVVRVDSILSTKHKVDIPDAEKSYVYIALKSPKTKKFLSHNSEKHTLCMSSTLTAQEIFKFILKPTDTSNFQISMETDGSEDGKSDESYKLIVTDKLKPRLICDPDDLLDDLNQFNIRVQIANCSYAESLIDEINKLQTTQPDQEDAVDESIRLALKELQKSGIKITDKIYYQLKEADKEGKLHEFLLDLKEKYLTDRRA</sequence>
<feature type="compositionally biased region" description="Basic residues" evidence="1">
    <location>
        <begin position="1"/>
        <end position="24"/>
    </location>
</feature>
<dbReference type="EMBL" id="CABFWN010000003">
    <property type="protein sequence ID" value="VUG18679.1"/>
    <property type="molecule type" value="Genomic_DNA"/>
</dbReference>
<dbReference type="GO" id="GO:0051015">
    <property type="term" value="F:actin filament binding"/>
    <property type="evidence" value="ECO:0007669"/>
    <property type="project" value="TreeGrafter"/>
</dbReference>
<evidence type="ECO:0000256" key="1">
    <source>
        <dbReference type="SAM" id="MobiDB-lite"/>
    </source>
</evidence>
<dbReference type="PANTHER" id="PTHR12928">
    <property type="entry name" value="FRG1 PROTEIN"/>
    <property type="match status" value="1"/>
</dbReference>
<dbReference type="PANTHER" id="PTHR12928:SF0">
    <property type="entry name" value="FSHD REGION GENE 1"/>
    <property type="match status" value="1"/>
</dbReference>
<dbReference type="GO" id="GO:0071013">
    <property type="term" value="C:catalytic step 2 spliceosome"/>
    <property type="evidence" value="ECO:0007669"/>
    <property type="project" value="TreeGrafter"/>
</dbReference>
<gene>
    <name evidence="2" type="ORF">DEBR0S3_17260G</name>
</gene>
<protein>
    <submittedName>
        <fullName evidence="2">DEBR0S3_17260g1_1</fullName>
    </submittedName>
</protein>
<organism evidence="2 3">
    <name type="scientific">Dekkera bruxellensis</name>
    <name type="common">Brettanomyces custersii</name>
    <dbReference type="NCBI Taxonomy" id="5007"/>
    <lineage>
        <taxon>Eukaryota</taxon>
        <taxon>Fungi</taxon>
        <taxon>Dikarya</taxon>
        <taxon>Ascomycota</taxon>
        <taxon>Saccharomycotina</taxon>
        <taxon>Pichiomycetes</taxon>
        <taxon>Pichiales</taxon>
        <taxon>Pichiaceae</taxon>
        <taxon>Brettanomyces</taxon>
    </lineage>
</organism>
<dbReference type="GO" id="GO:0005730">
    <property type="term" value="C:nucleolus"/>
    <property type="evidence" value="ECO:0007669"/>
    <property type="project" value="TreeGrafter"/>
</dbReference>
<feature type="region of interest" description="Disordered" evidence="1">
    <location>
        <begin position="1"/>
        <end position="30"/>
    </location>
</feature>
<evidence type="ECO:0000313" key="2">
    <source>
        <dbReference type="EMBL" id="VUG18679.1"/>
    </source>
</evidence>
<dbReference type="Pfam" id="PF06229">
    <property type="entry name" value="FRG1"/>
    <property type="match status" value="1"/>
</dbReference>
<dbReference type="AlphaFoldDB" id="A0A7D9CZC4"/>
<keyword evidence="3" id="KW-1185">Reference proteome</keyword>